<evidence type="ECO:0000256" key="1">
    <source>
        <dbReference type="SAM" id="MobiDB-lite"/>
    </source>
</evidence>
<dbReference type="PROSITE" id="PS51782">
    <property type="entry name" value="LYSM"/>
    <property type="match status" value="1"/>
</dbReference>
<dbReference type="SUPFAM" id="SSF54106">
    <property type="entry name" value="LysM domain"/>
    <property type="match status" value="1"/>
</dbReference>
<dbReference type="SMART" id="SM00257">
    <property type="entry name" value="LysM"/>
    <property type="match status" value="1"/>
</dbReference>
<keyword evidence="3" id="KW-1185">Reference proteome</keyword>
<gene>
    <name evidence="4" type="primary">LOC106473118</name>
</gene>
<feature type="region of interest" description="Disordered" evidence="1">
    <location>
        <begin position="692"/>
        <end position="712"/>
    </location>
</feature>
<dbReference type="InterPro" id="IPR018392">
    <property type="entry name" value="LysM"/>
</dbReference>
<dbReference type="Proteomes" id="UP000694941">
    <property type="component" value="Unplaced"/>
</dbReference>
<feature type="domain" description="LysM" evidence="2">
    <location>
        <begin position="103"/>
        <end position="146"/>
    </location>
</feature>
<organism evidence="3 4">
    <name type="scientific">Limulus polyphemus</name>
    <name type="common">Atlantic horseshoe crab</name>
    <dbReference type="NCBI Taxonomy" id="6850"/>
    <lineage>
        <taxon>Eukaryota</taxon>
        <taxon>Metazoa</taxon>
        <taxon>Ecdysozoa</taxon>
        <taxon>Arthropoda</taxon>
        <taxon>Chelicerata</taxon>
        <taxon>Merostomata</taxon>
        <taxon>Xiphosura</taxon>
        <taxon>Limulidae</taxon>
        <taxon>Limulus</taxon>
    </lineage>
</organism>
<reference evidence="4" key="1">
    <citation type="submission" date="2025-08" db="UniProtKB">
        <authorList>
            <consortium name="RefSeq"/>
        </authorList>
    </citation>
    <scope>IDENTIFICATION</scope>
    <source>
        <tissue evidence="4">Muscle</tissue>
    </source>
</reference>
<name>A0ABM1TN67_LIMPO</name>
<feature type="compositionally biased region" description="Acidic residues" evidence="1">
    <location>
        <begin position="694"/>
        <end position="703"/>
    </location>
</feature>
<protein>
    <submittedName>
        <fullName evidence="4">Oxidation resistance protein 1-like isoform X2</fullName>
    </submittedName>
</protein>
<dbReference type="InterPro" id="IPR036779">
    <property type="entry name" value="LysM_dom_sf"/>
</dbReference>
<dbReference type="CDD" id="cd00118">
    <property type="entry name" value="LysM"/>
    <property type="match status" value="1"/>
</dbReference>
<feature type="region of interest" description="Disordered" evidence="1">
    <location>
        <begin position="181"/>
        <end position="208"/>
    </location>
</feature>
<evidence type="ECO:0000313" key="4">
    <source>
        <dbReference type="RefSeq" id="XP_022257323.1"/>
    </source>
</evidence>
<evidence type="ECO:0000313" key="3">
    <source>
        <dbReference type="Proteomes" id="UP000694941"/>
    </source>
</evidence>
<proteinExistence type="predicted"/>
<accession>A0ABM1TN67</accession>
<dbReference type="GeneID" id="106473118"/>
<dbReference type="Pfam" id="PF01476">
    <property type="entry name" value="LysM"/>
    <property type="match status" value="1"/>
</dbReference>
<dbReference type="RefSeq" id="XP_022257323.1">
    <property type="nucleotide sequence ID" value="XM_022401615.1"/>
</dbReference>
<dbReference type="Gene3D" id="3.10.350.10">
    <property type="entry name" value="LysM domain"/>
    <property type="match status" value="1"/>
</dbReference>
<evidence type="ECO:0000259" key="2">
    <source>
        <dbReference type="PROSITE" id="PS51782"/>
    </source>
</evidence>
<sequence length="745" mass="84181">MSGQRSLSEKLQEIKLSLQSKSHSLDSINPLQTNIYSSTDLSLKPDWQNGVSLSVLSSSVPLTPVLRYKSPGTLDDKEQSFSNKSALEKRNIYKNETQPPDTFKYTVGGQDTLTSIAARFDTTPSELTKINRLTSRLIFSGQILYIPKKTDENGKNFISVEEKGLEPSNTEGKCATEFVAKSSPKPGHVKRMKSPTDETETSTAETTSVVDKDRKVADFDNSRPSTSVDTNDLDKECLEKFLKIDARYITDGEGVVSGILLVTPNALMFEPNVSDPLVLEHGAEKFSVIAPMEMVFRESVYCDISHMKLKCDPQWSQFLPKAPLYHSKGPQGPETCTRKSKLSRDLDTVGIGVKEVEGEMTETTDVLNVTKSNIERGNLVAQATKNVPECTVFKDFKQELDKSVPITPFKSSFIERKRSGSVDSYQHLKNFEEPGSFIELFKEPNKKNSFYDVESKAVTDNLLKQDDINDGSAASALIKGDKHVSTIYRPPQPCFKTESRKENFMRRFSYPLRSLSSYTKSVSNFVFSSIEDINNFSHGLFNNETKLKDASTLSPVESVSVEGKDGEISVRVEDDQVTDNQCQQRLNIPVVDYKNMVEDKPELFCSIDQLVPCKVKPPDAFPLYLCLKMGWPCNRKTNQSLSLILHEKKRIRSEYWFSIPQKRVDDLYRFFQHWTPEKYGDASKPEDFGFDPINSDEEDFQEEVDSKAKGKRQPRILSLLRLVSRQYSSELSPSDWENCGKKVRS</sequence>